<gene>
    <name evidence="2" type="primary">AVEN_129629_1</name>
    <name evidence="2" type="ORF">CDAR_17241</name>
</gene>
<evidence type="ECO:0000256" key="1">
    <source>
        <dbReference type="SAM" id="MobiDB-lite"/>
    </source>
</evidence>
<reference evidence="2 3" key="1">
    <citation type="submission" date="2021-06" db="EMBL/GenBank/DDBJ databases">
        <title>Caerostris darwini draft genome.</title>
        <authorList>
            <person name="Kono N."/>
            <person name="Arakawa K."/>
        </authorList>
    </citation>
    <scope>NUCLEOTIDE SEQUENCE [LARGE SCALE GENOMIC DNA]</scope>
</reference>
<dbReference type="Proteomes" id="UP001054837">
    <property type="component" value="Unassembled WGS sequence"/>
</dbReference>
<dbReference type="AlphaFoldDB" id="A0AAV4M6Q5"/>
<dbReference type="EMBL" id="BPLQ01000097">
    <property type="protein sequence ID" value="GIX67500.1"/>
    <property type="molecule type" value="Genomic_DNA"/>
</dbReference>
<feature type="region of interest" description="Disordered" evidence="1">
    <location>
        <begin position="163"/>
        <end position="195"/>
    </location>
</feature>
<organism evidence="2 3">
    <name type="scientific">Caerostris darwini</name>
    <dbReference type="NCBI Taxonomy" id="1538125"/>
    <lineage>
        <taxon>Eukaryota</taxon>
        <taxon>Metazoa</taxon>
        <taxon>Ecdysozoa</taxon>
        <taxon>Arthropoda</taxon>
        <taxon>Chelicerata</taxon>
        <taxon>Arachnida</taxon>
        <taxon>Araneae</taxon>
        <taxon>Araneomorphae</taxon>
        <taxon>Entelegynae</taxon>
        <taxon>Araneoidea</taxon>
        <taxon>Araneidae</taxon>
        <taxon>Caerostris</taxon>
    </lineage>
</organism>
<accession>A0AAV4M6Q5</accession>
<keyword evidence="3" id="KW-1185">Reference proteome</keyword>
<feature type="compositionally biased region" description="Basic and acidic residues" evidence="1">
    <location>
        <begin position="163"/>
        <end position="177"/>
    </location>
</feature>
<name>A0AAV4M6Q5_9ARAC</name>
<comment type="caution">
    <text evidence="2">The sequence shown here is derived from an EMBL/GenBank/DDBJ whole genome shotgun (WGS) entry which is preliminary data.</text>
</comment>
<evidence type="ECO:0000313" key="2">
    <source>
        <dbReference type="EMBL" id="GIX67500.1"/>
    </source>
</evidence>
<protein>
    <submittedName>
        <fullName evidence="2">Uncharacterized protein</fullName>
    </submittedName>
</protein>
<sequence>MNSSQNLGERKYGRDYLLQLRLHPFSLQKPKHLKEHDIVKDKLYLHQLNGIGSQNANLSMPCTYSDYVHMALKQDPETLIRYHHSMPDCFSRNCLPYVSGRKGHVGMHAISSSKNRQLYIPDYVAPMRKIQLQNPSDYEFDVLRDDVYCSNVPWSKQCCPFSDDMRRQNQQSDHDSSSKISFEGSSKNKKKALPIIDPKNGKNILDGICTTSQESIISEETDGDSETKSSTLISENNKQFTHEEQNIDDSIKNEKVSQGMISDDDFSSSSQLSESIYQNLTFSNENPKEENISEDLTNSFSSKTHNENFSEFESNINTNRKNLAGRTSNGSILAKHVLDSDYELYKKFACNNYEESKLAINDSLESYEGNNSKDINASYHYLNQMNAERYKSLPMQENKLNFEEQLKHHIKLLREKIYSVRQEQQKMAILQSFLRFKKHQLDESYRRLDDKKMEIANWECNLTSKAKKLQEKDCRLEAKRLTLFNKESELEEREKKLNENANMAELNVKDKVKVEKITSLKDKIDGKENCSIDYELGNSSIKELNEKEKMLNEDINMDELNKDKIEVEATSLKEKIVTKENCSINYEMGDFFSIKEKNQRKMNLEEKTPTNDVL</sequence>
<evidence type="ECO:0000313" key="3">
    <source>
        <dbReference type="Proteomes" id="UP001054837"/>
    </source>
</evidence>
<proteinExistence type="predicted"/>